<dbReference type="EMBL" id="JAPEVG010000350">
    <property type="protein sequence ID" value="KAJ8468195.1"/>
    <property type="molecule type" value="Genomic_DNA"/>
</dbReference>
<protein>
    <submittedName>
        <fullName evidence="1">Uncharacterized protein</fullName>
    </submittedName>
</protein>
<evidence type="ECO:0000313" key="2">
    <source>
        <dbReference type="Proteomes" id="UP001215151"/>
    </source>
</evidence>
<accession>A0AAD7X5C9</accession>
<reference evidence="1" key="1">
    <citation type="submission" date="2022-11" db="EMBL/GenBank/DDBJ databases">
        <title>Genome Sequence of Cubamyces cubensis.</title>
        <authorList>
            <person name="Buettner E."/>
        </authorList>
    </citation>
    <scope>NUCLEOTIDE SEQUENCE</scope>
    <source>
        <strain evidence="1">MPL-01</strain>
    </source>
</reference>
<dbReference type="Proteomes" id="UP001215151">
    <property type="component" value="Unassembled WGS sequence"/>
</dbReference>
<evidence type="ECO:0000313" key="1">
    <source>
        <dbReference type="EMBL" id="KAJ8468195.1"/>
    </source>
</evidence>
<dbReference type="AlphaFoldDB" id="A0AAD7X5C9"/>
<gene>
    <name evidence="1" type="ORF">ONZ51_g9796</name>
</gene>
<name>A0AAD7X5C9_9APHY</name>
<comment type="caution">
    <text evidence="1">The sequence shown here is derived from an EMBL/GenBank/DDBJ whole genome shotgun (WGS) entry which is preliminary data.</text>
</comment>
<sequence>MLRKRDVAPVTVGGSTPPVAFEQWTRQREYHSRFPAEKRTFCSAGAESPSAIGLPCTRSLPHAPTYSRWTARSLPSRPREARRPAGWEPACLLPCQMKSGTEGPAECLNQLPGCGERAGLGQPGPVAVARAASRHTHAFEPRNMGTSGRGFFVVVAAKSWRHGAGVPGSALLCSGDKGEDEGGEARDGRVWTTKNAATVAPPRVGNITTAVFGRVLTHSSSHPRA</sequence>
<keyword evidence="2" id="KW-1185">Reference proteome</keyword>
<proteinExistence type="predicted"/>
<organism evidence="1 2">
    <name type="scientific">Trametes cubensis</name>
    <dbReference type="NCBI Taxonomy" id="1111947"/>
    <lineage>
        <taxon>Eukaryota</taxon>
        <taxon>Fungi</taxon>
        <taxon>Dikarya</taxon>
        <taxon>Basidiomycota</taxon>
        <taxon>Agaricomycotina</taxon>
        <taxon>Agaricomycetes</taxon>
        <taxon>Polyporales</taxon>
        <taxon>Polyporaceae</taxon>
        <taxon>Trametes</taxon>
    </lineage>
</organism>